<dbReference type="InterPro" id="IPR011075">
    <property type="entry name" value="TetR_C"/>
</dbReference>
<feature type="DNA-binding region" description="H-T-H motif" evidence="4">
    <location>
        <begin position="45"/>
        <end position="64"/>
    </location>
</feature>
<dbReference type="RefSeq" id="WP_345608370.1">
    <property type="nucleotide sequence ID" value="NZ_BAABJO010000023.1"/>
</dbReference>
<dbReference type="Pfam" id="PF16859">
    <property type="entry name" value="TetR_C_11"/>
    <property type="match status" value="1"/>
</dbReference>
<feature type="compositionally biased region" description="Basic and acidic residues" evidence="5">
    <location>
        <begin position="10"/>
        <end position="22"/>
    </location>
</feature>
<feature type="domain" description="HTH tetR-type" evidence="6">
    <location>
        <begin position="22"/>
        <end position="82"/>
    </location>
</feature>
<evidence type="ECO:0000256" key="3">
    <source>
        <dbReference type="ARBA" id="ARBA00023163"/>
    </source>
</evidence>
<dbReference type="InterPro" id="IPR050109">
    <property type="entry name" value="HTH-type_TetR-like_transc_reg"/>
</dbReference>
<keyword evidence="1" id="KW-0805">Transcription regulation</keyword>
<keyword evidence="3" id="KW-0804">Transcription</keyword>
<dbReference type="PANTHER" id="PTHR30055:SF148">
    <property type="entry name" value="TETR-FAMILY TRANSCRIPTIONAL REGULATOR"/>
    <property type="match status" value="1"/>
</dbReference>
<dbReference type="SUPFAM" id="SSF46689">
    <property type="entry name" value="Homeodomain-like"/>
    <property type="match status" value="1"/>
</dbReference>
<evidence type="ECO:0000256" key="4">
    <source>
        <dbReference type="PROSITE-ProRule" id="PRU00335"/>
    </source>
</evidence>
<dbReference type="EMBL" id="BAABJO010000023">
    <property type="protein sequence ID" value="GAA5131151.1"/>
    <property type="molecule type" value="Genomic_DNA"/>
</dbReference>
<proteinExistence type="predicted"/>
<dbReference type="InterPro" id="IPR001647">
    <property type="entry name" value="HTH_TetR"/>
</dbReference>
<dbReference type="Gene3D" id="1.10.10.60">
    <property type="entry name" value="Homeodomain-like"/>
    <property type="match status" value="1"/>
</dbReference>
<evidence type="ECO:0000313" key="7">
    <source>
        <dbReference type="EMBL" id="GAA5131151.1"/>
    </source>
</evidence>
<dbReference type="InterPro" id="IPR036271">
    <property type="entry name" value="Tet_transcr_reg_TetR-rel_C_sf"/>
</dbReference>
<evidence type="ECO:0000259" key="6">
    <source>
        <dbReference type="PROSITE" id="PS50977"/>
    </source>
</evidence>
<dbReference type="Gene3D" id="1.10.357.10">
    <property type="entry name" value="Tetracycline Repressor, domain 2"/>
    <property type="match status" value="1"/>
</dbReference>
<protein>
    <submittedName>
        <fullName evidence="7">TetR/AcrR family transcriptional regulator</fullName>
    </submittedName>
</protein>
<keyword evidence="8" id="KW-1185">Reference proteome</keyword>
<evidence type="ECO:0000256" key="1">
    <source>
        <dbReference type="ARBA" id="ARBA00023015"/>
    </source>
</evidence>
<evidence type="ECO:0000256" key="2">
    <source>
        <dbReference type="ARBA" id="ARBA00023125"/>
    </source>
</evidence>
<name>A0ABP9NQ94_9PSEU</name>
<organism evidence="7 8">
    <name type="scientific">Pseudonocardia adelaidensis</name>
    <dbReference type="NCBI Taxonomy" id="648754"/>
    <lineage>
        <taxon>Bacteria</taxon>
        <taxon>Bacillati</taxon>
        <taxon>Actinomycetota</taxon>
        <taxon>Actinomycetes</taxon>
        <taxon>Pseudonocardiales</taxon>
        <taxon>Pseudonocardiaceae</taxon>
        <taxon>Pseudonocardia</taxon>
    </lineage>
</organism>
<dbReference type="InterPro" id="IPR009057">
    <property type="entry name" value="Homeodomain-like_sf"/>
</dbReference>
<reference evidence="8" key="1">
    <citation type="journal article" date="2019" name="Int. J. Syst. Evol. Microbiol.">
        <title>The Global Catalogue of Microorganisms (GCM) 10K type strain sequencing project: providing services to taxonomists for standard genome sequencing and annotation.</title>
        <authorList>
            <consortium name="The Broad Institute Genomics Platform"/>
            <consortium name="The Broad Institute Genome Sequencing Center for Infectious Disease"/>
            <person name="Wu L."/>
            <person name="Ma J."/>
        </authorList>
    </citation>
    <scope>NUCLEOTIDE SEQUENCE [LARGE SCALE GENOMIC DNA]</scope>
    <source>
        <strain evidence="8">JCM 18302</strain>
    </source>
</reference>
<comment type="caution">
    <text evidence="7">The sequence shown here is derived from an EMBL/GenBank/DDBJ whole genome shotgun (WGS) entry which is preliminary data.</text>
</comment>
<dbReference type="Pfam" id="PF00440">
    <property type="entry name" value="TetR_N"/>
    <property type="match status" value="1"/>
</dbReference>
<dbReference type="Proteomes" id="UP001500804">
    <property type="component" value="Unassembled WGS sequence"/>
</dbReference>
<dbReference type="PROSITE" id="PS50977">
    <property type="entry name" value="HTH_TETR_2"/>
    <property type="match status" value="1"/>
</dbReference>
<dbReference type="PANTHER" id="PTHR30055">
    <property type="entry name" value="HTH-TYPE TRANSCRIPTIONAL REGULATOR RUTR"/>
    <property type="match status" value="1"/>
</dbReference>
<evidence type="ECO:0000313" key="8">
    <source>
        <dbReference type="Proteomes" id="UP001500804"/>
    </source>
</evidence>
<feature type="region of interest" description="Disordered" evidence="5">
    <location>
        <begin position="1"/>
        <end position="22"/>
    </location>
</feature>
<accession>A0ABP9NQ94</accession>
<keyword evidence="2 4" id="KW-0238">DNA-binding</keyword>
<evidence type="ECO:0000256" key="5">
    <source>
        <dbReference type="SAM" id="MobiDB-lite"/>
    </source>
</evidence>
<gene>
    <name evidence="7" type="ORF">GCM10023320_54070</name>
</gene>
<sequence length="203" mass="21943">MTVADAKQAGGDHRKGPRRRGDTLHAAIYEATLAELADAGYAELSMKSVARRARASTASLYRRWSSRAELVVDAMRTRAPVVLEVPDTGTVRGDVLGFMRRVAEVLNGPAGEAVRGLMIEAMGDPELRAVVRARFVEPATRCMLEALRRGVVRGEVRPAALTPVVAGAAIAVLREQFLLGDRSLRDSFLVEVVDTVVLPLTRA</sequence>
<dbReference type="SUPFAM" id="SSF48498">
    <property type="entry name" value="Tetracyclin repressor-like, C-terminal domain"/>
    <property type="match status" value="1"/>
</dbReference>